<dbReference type="SUPFAM" id="SSF52172">
    <property type="entry name" value="CheY-like"/>
    <property type="match status" value="1"/>
</dbReference>
<dbReference type="GO" id="GO:0003677">
    <property type="term" value="F:DNA binding"/>
    <property type="evidence" value="ECO:0007669"/>
    <property type="project" value="UniProtKB-KW"/>
</dbReference>
<protein>
    <recommendedName>
        <fullName evidence="10">LuxR family transcriptional regulator</fullName>
    </recommendedName>
</protein>
<dbReference type="SUPFAM" id="SSF46894">
    <property type="entry name" value="C-terminal effector domain of the bipartite response regulators"/>
    <property type="match status" value="1"/>
</dbReference>
<dbReference type="EMBL" id="JNVM01000015">
    <property type="protein sequence ID" value="KEQ24668.1"/>
    <property type="molecule type" value="Genomic_DNA"/>
</dbReference>
<keyword evidence="2" id="KW-0805">Transcription regulation</keyword>
<keyword evidence="1 5" id="KW-0597">Phosphoprotein</keyword>
<reference evidence="8 9" key="1">
    <citation type="submission" date="2014-06" db="EMBL/GenBank/DDBJ databases">
        <title>Draft genome sequence of Paenibacillus sp. MSt1.</title>
        <authorList>
            <person name="Aw Y.K."/>
            <person name="Ong K.S."/>
            <person name="Gan H.M."/>
            <person name="Lee S.M."/>
        </authorList>
    </citation>
    <scope>NUCLEOTIDE SEQUENCE [LARGE SCALE GENOMIC DNA]</scope>
    <source>
        <strain evidence="8 9">MSt1</strain>
    </source>
</reference>
<evidence type="ECO:0000256" key="5">
    <source>
        <dbReference type="PROSITE-ProRule" id="PRU00169"/>
    </source>
</evidence>
<dbReference type="InterPro" id="IPR000792">
    <property type="entry name" value="Tscrpt_reg_LuxR_C"/>
</dbReference>
<accession>A0A081P1U5</accession>
<dbReference type="SMART" id="SM00421">
    <property type="entry name" value="HTH_LUXR"/>
    <property type="match status" value="1"/>
</dbReference>
<dbReference type="GO" id="GO:0000160">
    <property type="term" value="P:phosphorelay signal transduction system"/>
    <property type="evidence" value="ECO:0007669"/>
    <property type="project" value="InterPro"/>
</dbReference>
<dbReference type="RefSeq" id="WP_036685044.1">
    <property type="nucleotide sequence ID" value="NZ_JNVM01000015.1"/>
</dbReference>
<name>A0A081P1U5_9BACL</name>
<dbReference type="InterPro" id="IPR001789">
    <property type="entry name" value="Sig_transdc_resp-reg_receiver"/>
</dbReference>
<dbReference type="PROSITE" id="PS00622">
    <property type="entry name" value="HTH_LUXR_1"/>
    <property type="match status" value="1"/>
</dbReference>
<dbReference type="GO" id="GO:0006355">
    <property type="term" value="P:regulation of DNA-templated transcription"/>
    <property type="evidence" value="ECO:0007669"/>
    <property type="project" value="InterPro"/>
</dbReference>
<dbReference type="CDD" id="cd17535">
    <property type="entry name" value="REC_NarL-like"/>
    <property type="match status" value="1"/>
</dbReference>
<dbReference type="Pfam" id="PF00072">
    <property type="entry name" value="Response_reg"/>
    <property type="match status" value="1"/>
</dbReference>
<keyword evidence="4" id="KW-0804">Transcription</keyword>
<evidence type="ECO:0000256" key="1">
    <source>
        <dbReference type="ARBA" id="ARBA00022553"/>
    </source>
</evidence>
<gene>
    <name evidence="8" type="ORF">ET33_08015</name>
</gene>
<keyword evidence="3" id="KW-0238">DNA-binding</keyword>
<dbReference type="PRINTS" id="PR00038">
    <property type="entry name" value="HTHLUXR"/>
</dbReference>
<feature type="domain" description="HTH luxR-type" evidence="6">
    <location>
        <begin position="158"/>
        <end position="223"/>
    </location>
</feature>
<dbReference type="AlphaFoldDB" id="A0A081P1U5"/>
<dbReference type="Pfam" id="PF00196">
    <property type="entry name" value="GerE"/>
    <property type="match status" value="1"/>
</dbReference>
<dbReference type="InterPro" id="IPR011006">
    <property type="entry name" value="CheY-like_superfamily"/>
</dbReference>
<proteinExistence type="predicted"/>
<comment type="caution">
    <text evidence="8">The sequence shown here is derived from an EMBL/GenBank/DDBJ whole genome shotgun (WGS) entry which is preliminary data.</text>
</comment>
<evidence type="ECO:0000313" key="8">
    <source>
        <dbReference type="EMBL" id="KEQ24668.1"/>
    </source>
</evidence>
<dbReference type="CDD" id="cd06170">
    <property type="entry name" value="LuxR_C_like"/>
    <property type="match status" value="1"/>
</dbReference>
<dbReference type="PANTHER" id="PTHR43214">
    <property type="entry name" value="TWO-COMPONENT RESPONSE REGULATOR"/>
    <property type="match status" value="1"/>
</dbReference>
<dbReference type="FunFam" id="1.10.10.10:FF:000153">
    <property type="entry name" value="LuxR family transcriptional regulator"/>
    <property type="match status" value="1"/>
</dbReference>
<dbReference type="InterPro" id="IPR016032">
    <property type="entry name" value="Sig_transdc_resp-reg_C-effctor"/>
</dbReference>
<sequence>MSVPYRIIICDDQTLIRQSLAIVLERQPGIEVAGEAADGIEAVEQAALLRPDLILMDMRMPRMDGIEATRSIAQAYPDIKIVALTTFEEDELITGCLEAGAIGYLLKDLTPEELLKAIELIRSGESIVPASYLRKLSGLMRSLGSAEAKRAGGTPPALSSVSVQLTEREREVLGLLLEGCSNKEISARLFLSETTVKNHLSSLFAKLDVRDRTQAVIFAVENGLHLK</sequence>
<dbReference type="Proteomes" id="UP000028123">
    <property type="component" value="Unassembled WGS sequence"/>
</dbReference>
<keyword evidence="9" id="KW-1185">Reference proteome</keyword>
<evidence type="ECO:0000259" key="7">
    <source>
        <dbReference type="PROSITE" id="PS50110"/>
    </source>
</evidence>
<evidence type="ECO:0000256" key="2">
    <source>
        <dbReference type="ARBA" id="ARBA00023015"/>
    </source>
</evidence>
<dbReference type="InterPro" id="IPR039420">
    <property type="entry name" value="WalR-like"/>
</dbReference>
<evidence type="ECO:0000313" key="9">
    <source>
        <dbReference type="Proteomes" id="UP000028123"/>
    </source>
</evidence>
<dbReference type="Gene3D" id="3.40.50.2300">
    <property type="match status" value="1"/>
</dbReference>
<evidence type="ECO:0000256" key="4">
    <source>
        <dbReference type="ARBA" id="ARBA00023163"/>
    </source>
</evidence>
<feature type="domain" description="Response regulatory" evidence="7">
    <location>
        <begin position="6"/>
        <end position="122"/>
    </location>
</feature>
<dbReference type="InterPro" id="IPR058245">
    <property type="entry name" value="NreC/VraR/RcsB-like_REC"/>
</dbReference>
<feature type="modified residue" description="4-aspartylphosphate" evidence="5">
    <location>
        <position position="57"/>
    </location>
</feature>
<evidence type="ECO:0008006" key="10">
    <source>
        <dbReference type="Google" id="ProtNLM"/>
    </source>
</evidence>
<dbReference type="PROSITE" id="PS50043">
    <property type="entry name" value="HTH_LUXR_2"/>
    <property type="match status" value="1"/>
</dbReference>
<dbReference type="PANTHER" id="PTHR43214:SF24">
    <property type="entry name" value="TRANSCRIPTIONAL REGULATORY PROTEIN NARL-RELATED"/>
    <property type="match status" value="1"/>
</dbReference>
<dbReference type="eggNOG" id="COG2197">
    <property type="taxonomic scope" value="Bacteria"/>
</dbReference>
<dbReference type="PROSITE" id="PS50110">
    <property type="entry name" value="RESPONSE_REGULATORY"/>
    <property type="match status" value="1"/>
</dbReference>
<dbReference type="SMART" id="SM00448">
    <property type="entry name" value="REC"/>
    <property type="match status" value="1"/>
</dbReference>
<evidence type="ECO:0000256" key="3">
    <source>
        <dbReference type="ARBA" id="ARBA00023125"/>
    </source>
</evidence>
<organism evidence="8 9">
    <name type="scientific">Paenibacillus tyrfis</name>
    <dbReference type="NCBI Taxonomy" id="1501230"/>
    <lineage>
        <taxon>Bacteria</taxon>
        <taxon>Bacillati</taxon>
        <taxon>Bacillota</taxon>
        <taxon>Bacilli</taxon>
        <taxon>Bacillales</taxon>
        <taxon>Paenibacillaceae</taxon>
        <taxon>Paenibacillus</taxon>
    </lineage>
</organism>
<dbReference type="OrthoDB" id="9780153at2"/>
<evidence type="ECO:0000259" key="6">
    <source>
        <dbReference type="PROSITE" id="PS50043"/>
    </source>
</evidence>